<sequence length="229" mass="25682">MSTVLKDSTEILTARLAKLGPKTIRFDIGAGGGPGLTSQDIAAALGMTPAGLGRDMLEFVWVPDSFKSKGRREALMSRLTESQLLEHNERERVVARALFQVAIRGESARHLYNDALAQRWPSLVAKAEPLEFARGYEVIRLGVLEELRYPKQCPKCHGLEPDSSKGAVKTCPRCLGQGVVEFGNTRRAQRFDIQRSAYIKTWKQPYEWLLARVREEMQEAVAALCRRLI</sequence>
<evidence type="ECO:0000313" key="1">
    <source>
        <dbReference type="EMBL" id="MDF4024114.1"/>
    </source>
</evidence>
<accession>A0ABT6B7P5</accession>
<dbReference type="Gene3D" id="1.10.274.110">
    <property type="match status" value="1"/>
</dbReference>
<gene>
    <name evidence="1" type="ORF">P3W24_03900</name>
</gene>
<keyword evidence="2" id="KW-1185">Reference proteome</keyword>
<reference evidence="1 2" key="1">
    <citation type="journal article" date="2024" name="Curr. Microbiol.">
        <title>Luteibacter sahnii sp. nov., A Novel Yellow-Colored Xanthomonadin Pigment Producing Probiotic Bacterium from Healthy Rice Seed Microbiome.</title>
        <authorList>
            <person name="Jaiswal G."/>
            <person name="Rana R."/>
            <person name="Nayak P.K."/>
            <person name="Chouhan R."/>
            <person name="Gandhi S.G."/>
            <person name="Patel H.K."/>
            <person name="Patil P.B."/>
        </authorList>
    </citation>
    <scope>NUCLEOTIDE SEQUENCE [LARGE SCALE GENOMIC DNA]</scope>
    <source>
        <strain evidence="1 2">PPL201</strain>
    </source>
</reference>
<dbReference type="InterPro" id="IPR038500">
    <property type="entry name" value="Antitermination_sf"/>
</dbReference>
<name>A0ABT6B7P5_9GAMM</name>
<dbReference type="EMBL" id="JARJJS010000001">
    <property type="protein sequence ID" value="MDF4024114.1"/>
    <property type="molecule type" value="Genomic_DNA"/>
</dbReference>
<proteinExistence type="predicted"/>
<organism evidence="1 2">
    <name type="scientific">Luteibacter sahnii</name>
    <dbReference type="NCBI Taxonomy" id="3021977"/>
    <lineage>
        <taxon>Bacteria</taxon>
        <taxon>Pseudomonadati</taxon>
        <taxon>Pseudomonadota</taxon>
        <taxon>Gammaproteobacteria</taxon>
        <taxon>Lysobacterales</taxon>
        <taxon>Rhodanobacteraceae</taxon>
        <taxon>Luteibacter</taxon>
    </lineage>
</organism>
<dbReference type="Proteomes" id="UP001528850">
    <property type="component" value="Unassembled WGS sequence"/>
</dbReference>
<comment type="caution">
    <text evidence="1">The sequence shown here is derived from an EMBL/GenBank/DDBJ whole genome shotgun (WGS) entry which is preliminary data.</text>
</comment>
<evidence type="ECO:0000313" key="2">
    <source>
        <dbReference type="Proteomes" id="UP001528850"/>
    </source>
</evidence>
<protein>
    <submittedName>
        <fullName evidence="1">Uncharacterized protein</fullName>
    </submittedName>
</protein>